<comment type="caution">
    <text evidence="1">The sequence shown here is derived from an EMBL/GenBank/DDBJ whole genome shotgun (WGS) entry which is preliminary data.</text>
</comment>
<evidence type="ECO:0008006" key="3">
    <source>
        <dbReference type="Google" id="ProtNLM"/>
    </source>
</evidence>
<organism evidence="1 2">
    <name type="scientific">Acorus calamus</name>
    <name type="common">Sweet flag</name>
    <dbReference type="NCBI Taxonomy" id="4465"/>
    <lineage>
        <taxon>Eukaryota</taxon>
        <taxon>Viridiplantae</taxon>
        <taxon>Streptophyta</taxon>
        <taxon>Embryophyta</taxon>
        <taxon>Tracheophyta</taxon>
        <taxon>Spermatophyta</taxon>
        <taxon>Magnoliopsida</taxon>
        <taxon>Liliopsida</taxon>
        <taxon>Acoraceae</taxon>
        <taxon>Acorus</taxon>
    </lineage>
</organism>
<keyword evidence="2" id="KW-1185">Reference proteome</keyword>
<protein>
    <recommendedName>
        <fullName evidence="3">Reverse transcriptase zinc-binding domain-containing protein</fullName>
    </recommendedName>
</protein>
<reference evidence="1" key="2">
    <citation type="submission" date="2023-06" db="EMBL/GenBank/DDBJ databases">
        <authorList>
            <person name="Ma L."/>
            <person name="Liu K.-W."/>
            <person name="Li Z."/>
            <person name="Hsiao Y.-Y."/>
            <person name="Qi Y."/>
            <person name="Fu T."/>
            <person name="Tang G."/>
            <person name="Zhang D."/>
            <person name="Sun W.-H."/>
            <person name="Liu D.-K."/>
            <person name="Li Y."/>
            <person name="Chen G.-Z."/>
            <person name="Liu X.-D."/>
            <person name="Liao X.-Y."/>
            <person name="Jiang Y.-T."/>
            <person name="Yu X."/>
            <person name="Hao Y."/>
            <person name="Huang J."/>
            <person name="Zhao X.-W."/>
            <person name="Ke S."/>
            <person name="Chen Y.-Y."/>
            <person name="Wu W.-L."/>
            <person name="Hsu J.-L."/>
            <person name="Lin Y.-F."/>
            <person name="Huang M.-D."/>
            <person name="Li C.-Y."/>
            <person name="Huang L."/>
            <person name="Wang Z.-W."/>
            <person name="Zhao X."/>
            <person name="Zhong W.-Y."/>
            <person name="Peng D.-H."/>
            <person name="Ahmad S."/>
            <person name="Lan S."/>
            <person name="Zhang J.-S."/>
            <person name="Tsai W.-C."/>
            <person name="Van De Peer Y."/>
            <person name="Liu Z.-J."/>
        </authorList>
    </citation>
    <scope>NUCLEOTIDE SEQUENCE</scope>
    <source>
        <strain evidence="1">CP</strain>
        <tissue evidence="1">Leaves</tissue>
    </source>
</reference>
<gene>
    <name evidence="1" type="ORF">QJS10_CPB12g00564</name>
</gene>
<proteinExistence type="predicted"/>
<dbReference type="PANTHER" id="PTHR36617:SF5">
    <property type="entry name" value="OS05G0421675 PROTEIN"/>
    <property type="match status" value="1"/>
</dbReference>
<dbReference type="Proteomes" id="UP001180020">
    <property type="component" value="Unassembled WGS sequence"/>
</dbReference>
<sequence length="268" mass="30854">MVSSRATQVCCGLFGDAEELAEVTSWELGDGATIRFWEEVWCDSISLQDRFPCLVSTATRREGVTDDYWSQEECKWVLRLRRRLQDWEAPQLEECCALLQRKSVVNGVLDRALWRPHPHKSYSTKLAYNWWRALWIPGADVGCPFGCREVESVDHLFGACQVAHKLWSHFTVLEPSLAEVEDVEGLWRAGSRLVARHDKSRKGQVLRSIVPACAWALWLSRNEVVFKGSRFYFENLWLFASQLISEWGVYLVGATTVRFEGDHLVLEE</sequence>
<dbReference type="AlphaFoldDB" id="A0AAV9DPS7"/>
<reference evidence="1" key="1">
    <citation type="journal article" date="2023" name="Nat. Commun.">
        <title>Diploid and tetraploid genomes of Acorus and the evolution of monocots.</title>
        <authorList>
            <person name="Ma L."/>
            <person name="Liu K.W."/>
            <person name="Li Z."/>
            <person name="Hsiao Y.Y."/>
            <person name="Qi Y."/>
            <person name="Fu T."/>
            <person name="Tang G.D."/>
            <person name="Zhang D."/>
            <person name="Sun W.H."/>
            <person name="Liu D.K."/>
            <person name="Li Y."/>
            <person name="Chen G.Z."/>
            <person name="Liu X.D."/>
            <person name="Liao X.Y."/>
            <person name="Jiang Y.T."/>
            <person name="Yu X."/>
            <person name="Hao Y."/>
            <person name="Huang J."/>
            <person name="Zhao X.W."/>
            <person name="Ke S."/>
            <person name="Chen Y.Y."/>
            <person name="Wu W.L."/>
            <person name="Hsu J.L."/>
            <person name="Lin Y.F."/>
            <person name="Huang M.D."/>
            <person name="Li C.Y."/>
            <person name="Huang L."/>
            <person name="Wang Z.W."/>
            <person name="Zhao X."/>
            <person name="Zhong W.Y."/>
            <person name="Peng D.H."/>
            <person name="Ahmad S."/>
            <person name="Lan S."/>
            <person name="Zhang J.S."/>
            <person name="Tsai W.C."/>
            <person name="Van de Peer Y."/>
            <person name="Liu Z.J."/>
        </authorList>
    </citation>
    <scope>NUCLEOTIDE SEQUENCE</scope>
    <source>
        <strain evidence="1">CP</strain>
    </source>
</reference>
<evidence type="ECO:0000313" key="1">
    <source>
        <dbReference type="EMBL" id="KAK1302852.1"/>
    </source>
</evidence>
<evidence type="ECO:0000313" key="2">
    <source>
        <dbReference type="Proteomes" id="UP001180020"/>
    </source>
</evidence>
<dbReference type="PANTHER" id="PTHR36617">
    <property type="entry name" value="PROTEIN, PUTATIVE-RELATED"/>
    <property type="match status" value="1"/>
</dbReference>
<name>A0AAV9DPS7_ACOCL</name>
<accession>A0AAV9DPS7</accession>
<dbReference type="EMBL" id="JAUJYO010000012">
    <property type="protein sequence ID" value="KAK1302852.1"/>
    <property type="molecule type" value="Genomic_DNA"/>
</dbReference>